<dbReference type="EMBL" id="JAMOIL010000048">
    <property type="protein sequence ID" value="MCM0622775.1"/>
    <property type="molecule type" value="Genomic_DNA"/>
</dbReference>
<organism evidence="5 6">
    <name type="scientific">Nocardioides bruguierae</name>
    <dbReference type="NCBI Taxonomy" id="2945102"/>
    <lineage>
        <taxon>Bacteria</taxon>
        <taxon>Bacillati</taxon>
        <taxon>Actinomycetota</taxon>
        <taxon>Actinomycetes</taxon>
        <taxon>Propionibacteriales</taxon>
        <taxon>Nocardioidaceae</taxon>
        <taxon>Nocardioides</taxon>
    </lineage>
</organism>
<dbReference type="InterPro" id="IPR018197">
    <property type="entry name" value="Glycerate_kinase_RE-like"/>
</dbReference>
<dbReference type="Gene3D" id="3.90.1510.10">
    <property type="entry name" value="Glycerate kinase, domain 2"/>
    <property type="match status" value="1"/>
</dbReference>
<proteinExistence type="inferred from homology"/>
<dbReference type="SUPFAM" id="SSF110738">
    <property type="entry name" value="Glycerate kinase I"/>
    <property type="match status" value="1"/>
</dbReference>
<dbReference type="InterPro" id="IPR036129">
    <property type="entry name" value="Glycerate_kinase_sf"/>
</dbReference>
<dbReference type="GO" id="GO:0031388">
    <property type="term" value="P:organic acid phosphorylation"/>
    <property type="evidence" value="ECO:0007669"/>
    <property type="project" value="UniProtKB-UniRule"/>
</dbReference>
<evidence type="ECO:0000256" key="1">
    <source>
        <dbReference type="ARBA" id="ARBA00006284"/>
    </source>
</evidence>
<evidence type="ECO:0000256" key="3">
    <source>
        <dbReference type="ARBA" id="ARBA00022777"/>
    </source>
</evidence>
<evidence type="ECO:0000313" key="5">
    <source>
        <dbReference type="EMBL" id="MCM0622775.1"/>
    </source>
</evidence>
<evidence type="ECO:0000313" key="6">
    <source>
        <dbReference type="Proteomes" id="UP001139485"/>
    </source>
</evidence>
<sequence length="384" mass="38382">MPIASTGHAPASVPTLHLPGRQGRPLRVLACPDSFKTSLSAADAARALADGWRTARPGDAVTTLPVADGGEGTVEALALAASTEPRLARVSGPHGSVVEVPWLLLEDGTAVVELAAACGLGLMRTLDPLGADTQPLGELLAHVLDAGARRVLVGLGGSASTDGGTGALRALGARLAGPRGHVLPRGGGSLPDLSGLDVRDLRPLPPDGVHLLTDVDSPLVGPDGAAHVFGPQKGAGPADVELLERGLRRLREVVGEPDTAGDGAAGGTGYGLRAIWGATSSPGATHVLEAAGFARALTDCDVVLTGEGSFDAQSLAGKIVGQVVDAARREGRPCVVVAGRVAGQTPATSLSLSDLAGSPSASLGEPARWLREAAAALAREVVTG</sequence>
<dbReference type="PIRSF" id="PIRSF006078">
    <property type="entry name" value="GlxK"/>
    <property type="match status" value="1"/>
</dbReference>
<evidence type="ECO:0000256" key="4">
    <source>
        <dbReference type="PIRNR" id="PIRNR006078"/>
    </source>
</evidence>
<dbReference type="Proteomes" id="UP001139485">
    <property type="component" value="Unassembled WGS sequence"/>
</dbReference>
<name>A0A9X2DBS2_9ACTN</name>
<dbReference type="PANTHER" id="PTHR21599:SF0">
    <property type="entry name" value="GLYCERATE KINASE"/>
    <property type="match status" value="1"/>
</dbReference>
<comment type="caution">
    <text evidence="5">The sequence shown here is derived from an EMBL/GenBank/DDBJ whole genome shotgun (WGS) entry which is preliminary data.</text>
</comment>
<dbReference type="InterPro" id="IPR004381">
    <property type="entry name" value="Glycerate_kinase"/>
</dbReference>
<keyword evidence="3 4" id="KW-0418">Kinase</keyword>
<evidence type="ECO:0000256" key="2">
    <source>
        <dbReference type="ARBA" id="ARBA00022679"/>
    </source>
</evidence>
<dbReference type="NCBIfam" id="TIGR00045">
    <property type="entry name" value="glycerate kinase"/>
    <property type="match status" value="1"/>
</dbReference>
<dbReference type="Pfam" id="PF02595">
    <property type="entry name" value="Gly_kinase"/>
    <property type="match status" value="1"/>
</dbReference>
<dbReference type="InterPro" id="IPR018193">
    <property type="entry name" value="Glyc_kinase_flavodox-like_fold"/>
</dbReference>
<dbReference type="GO" id="GO:0008887">
    <property type="term" value="F:glycerate kinase activity"/>
    <property type="evidence" value="ECO:0007669"/>
    <property type="project" value="UniProtKB-UniRule"/>
</dbReference>
<keyword evidence="2 4" id="KW-0808">Transferase</keyword>
<dbReference type="PANTHER" id="PTHR21599">
    <property type="entry name" value="GLYCERATE KINASE"/>
    <property type="match status" value="1"/>
</dbReference>
<keyword evidence="6" id="KW-1185">Reference proteome</keyword>
<dbReference type="Gene3D" id="3.40.50.10350">
    <property type="entry name" value="Glycerate kinase, domain 1"/>
    <property type="match status" value="1"/>
</dbReference>
<gene>
    <name evidence="5" type="ORF">M8330_21015</name>
</gene>
<dbReference type="AlphaFoldDB" id="A0A9X2DBS2"/>
<protein>
    <submittedName>
        <fullName evidence="5">Glycerate kinase</fullName>
    </submittedName>
</protein>
<comment type="similarity">
    <text evidence="1 4">Belongs to the glycerate kinase type-1 family.</text>
</comment>
<dbReference type="RefSeq" id="WP_250828939.1">
    <property type="nucleotide sequence ID" value="NZ_JAMOIL010000048.1"/>
</dbReference>
<reference evidence="5" key="1">
    <citation type="submission" date="2022-05" db="EMBL/GenBank/DDBJ databases">
        <authorList>
            <person name="Tuo L."/>
        </authorList>
    </citation>
    <scope>NUCLEOTIDE SEQUENCE</scope>
    <source>
        <strain evidence="5">BSK12Z-4</strain>
    </source>
</reference>
<accession>A0A9X2DBS2</accession>